<dbReference type="PANTHER" id="PTHR37486:SF1">
    <property type="entry name" value="STRINGENT STARVATION PROTEIN B"/>
    <property type="match status" value="1"/>
</dbReference>
<dbReference type="Pfam" id="PF04386">
    <property type="entry name" value="SspB"/>
    <property type="match status" value="1"/>
</dbReference>
<proteinExistence type="predicted"/>
<dbReference type="InterPro" id="IPR007481">
    <property type="entry name" value="SspB"/>
</dbReference>
<evidence type="ECO:0000313" key="2">
    <source>
        <dbReference type="EMBL" id="APZ43552.1"/>
    </source>
</evidence>
<organism evidence="2 3">
    <name type="scientific">Acidihalobacter ferrooxydans</name>
    <dbReference type="NCBI Taxonomy" id="1765967"/>
    <lineage>
        <taxon>Bacteria</taxon>
        <taxon>Pseudomonadati</taxon>
        <taxon>Pseudomonadota</taxon>
        <taxon>Gammaproteobacteria</taxon>
        <taxon>Chromatiales</taxon>
        <taxon>Ectothiorhodospiraceae</taxon>
        <taxon>Acidihalobacter</taxon>
    </lineage>
</organism>
<dbReference type="PIRSF" id="PIRSF005276">
    <property type="entry name" value="SspB"/>
    <property type="match status" value="1"/>
</dbReference>
<dbReference type="RefSeq" id="WP_076837192.1">
    <property type="nucleotide sequence ID" value="NZ_CP019434.1"/>
</dbReference>
<keyword evidence="3" id="KW-1185">Reference proteome</keyword>
<dbReference type="GO" id="GO:0045732">
    <property type="term" value="P:positive regulation of protein catabolic process"/>
    <property type="evidence" value="ECO:0007669"/>
    <property type="project" value="TreeGrafter"/>
</dbReference>
<dbReference type="EMBL" id="CP019434">
    <property type="protein sequence ID" value="APZ43552.1"/>
    <property type="molecule type" value="Genomic_DNA"/>
</dbReference>
<dbReference type="NCBIfam" id="NF008769">
    <property type="entry name" value="PRK11798.2-5"/>
    <property type="match status" value="1"/>
</dbReference>
<dbReference type="SUPFAM" id="SSF101738">
    <property type="entry name" value="SspB-like"/>
    <property type="match status" value="1"/>
</dbReference>
<evidence type="ECO:0000256" key="1">
    <source>
        <dbReference type="SAM" id="MobiDB-lite"/>
    </source>
</evidence>
<dbReference type="GO" id="GO:0005829">
    <property type="term" value="C:cytosol"/>
    <property type="evidence" value="ECO:0007669"/>
    <property type="project" value="TreeGrafter"/>
</dbReference>
<reference evidence="2 3" key="1">
    <citation type="submission" date="2017-01" db="EMBL/GenBank/DDBJ databases">
        <title>Draft sequence of Acidihalobacter ferrooxidans strain DSM 14175 (strain V8).</title>
        <authorList>
            <person name="Khaleque H.N."/>
            <person name="Ramsay J.P."/>
            <person name="Murphy R.J.T."/>
            <person name="Kaksonen A.H."/>
            <person name="Boxall N.J."/>
            <person name="Watkin E.L.J."/>
        </authorList>
    </citation>
    <scope>NUCLEOTIDE SEQUENCE [LARGE SCALE GENOMIC DNA]</scope>
    <source>
        <strain evidence="2 3">V8</strain>
    </source>
</reference>
<feature type="region of interest" description="Disordered" evidence="1">
    <location>
        <begin position="94"/>
        <end position="136"/>
    </location>
</feature>
<protein>
    <submittedName>
        <fullName evidence="2">ClpXP protease specificity-enhancing factor</fullName>
    </submittedName>
</protein>
<dbReference type="STRING" id="1765967.BW247_11010"/>
<dbReference type="InterPro" id="IPR036760">
    <property type="entry name" value="SspB-like_sf"/>
</dbReference>
<dbReference type="GO" id="GO:0006508">
    <property type="term" value="P:proteolysis"/>
    <property type="evidence" value="ECO:0007669"/>
    <property type="project" value="UniProtKB-KW"/>
</dbReference>
<dbReference type="Gene3D" id="2.30.30.220">
    <property type="entry name" value="SspB-like"/>
    <property type="match status" value="1"/>
</dbReference>
<dbReference type="OrthoDB" id="9797358at2"/>
<dbReference type="AlphaFoldDB" id="A0A1P8UI94"/>
<sequence>MTSSRPYLIRAIYEWVVDNSQTPYLLVDANDASVQVPHEYVQDGRIVLNVSPSAVAALDLGNEYISFSARFGGSPQEVFVPVQRVMAVYARENGQGMMFTEDDDPPPTSGPGGDGETSPPDRPAGGPQRPTLKVVK</sequence>
<gene>
    <name evidence="2" type="ORF">BW247_11010</name>
</gene>
<dbReference type="Proteomes" id="UP000243807">
    <property type="component" value="Chromosome"/>
</dbReference>
<dbReference type="KEGG" id="afy:BW247_11010"/>
<dbReference type="PANTHER" id="PTHR37486">
    <property type="entry name" value="STRINGENT STARVATION PROTEIN B"/>
    <property type="match status" value="1"/>
</dbReference>
<name>A0A1P8UI94_9GAMM</name>
<dbReference type="GO" id="GO:0005840">
    <property type="term" value="C:ribosome"/>
    <property type="evidence" value="ECO:0007669"/>
    <property type="project" value="TreeGrafter"/>
</dbReference>
<accession>A0A1P8UI94</accession>
<evidence type="ECO:0000313" key="3">
    <source>
        <dbReference type="Proteomes" id="UP000243807"/>
    </source>
</evidence>
<keyword evidence="2" id="KW-0378">Hydrolase</keyword>
<keyword evidence="2" id="KW-0645">Protease</keyword>
<dbReference type="GO" id="GO:0008233">
    <property type="term" value="F:peptidase activity"/>
    <property type="evidence" value="ECO:0007669"/>
    <property type="project" value="UniProtKB-KW"/>
</dbReference>